<dbReference type="SUPFAM" id="SSF56300">
    <property type="entry name" value="Metallo-dependent phosphatases"/>
    <property type="match status" value="1"/>
</dbReference>
<sequence length="399" mass="45375">MRTVFKVLITWITLLILDTSLKYAWRDDELKQPRPKRVLLLLAFVINSYITDLAIQQITIGYKKRNKITARYVTKGLIAFGLVTNSASYTISSNYQLINDLAKLGFLMLGYTQMIGLTFIATYILTKSQILTLSRKLHSISLLLATIVTVYGVYNCISDWHITEIDYKMQNFKADNFKIVFITDIHINPAIGERDIEYLIAKVNTLNPDLVLLGGDLIDMPVKEGAHILAHLRNLTPKIGVYFAPGNHDYKSDIEELVKQLNKLGVKSLMNQKVRIFGDEGWFYLSGVEDLGATNQHRLDFELALDGRVTNRETILLTHRPITADMALSKYKNINLILCGHTHGGESFPMSILIYLTNPYFAGEYDVTDSKIFVSVGAMYYNIPIRHVFKREIVVINLN</sequence>
<feature type="transmembrane region" description="Helical" evidence="1">
    <location>
        <begin position="137"/>
        <end position="154"/>
    </location>
</feature>
<dbReference type="PANTHER" id="PTHR31302">
    <property type="entry name" value="TRANSMEMBRANE PROTEIN WITH METALLOPHOSPHOESTERASE DOMAIN-RELATED"/>
    <property type="match status" value="1"/>
</dbReference>
<dbReference type="InterPro" id="IPR029052">
    <property type="entry name" value="Metallo-depent_PP-like"/>
</dbReference>
<comment type="caution">
    <text evidence="3">The sequence shown here is derived from an EMBL/GenBank/DDBJ whole genome shotgun (WGS) entry which is preliminary data.</text>
</comment>
<evidence type="ECO:0000259" key="2">
    <source>
        <dbReference type="Pfam" id="PF00149"/>
    </source>
</evidence>
<dbReference type="CDD" id="cd07385">
    <property type="entry name" value="MPP_YkuE_C"/>
    <property type="match status" value="1"/>
</dbReference>
<dbReference type="Gene3D" id="3.60.21.10">
    <property type="match status" value="1"/>
</dbReference>
<accession>A0AAV7K0U6</accession>
<gene>
    <name evidence="3" type="ORF">LOD99_634</name>
</gene>
<dbReference type="AlphaFoldDB" id="A0AAV7K0U6"/>
<dbReference type="Proteomes" id="UP001165289">
    <property type="component" value="Unassembled WGS sequence"/>
</dbReference>
<evidence type="ECO:0000313" key="4">
    <source>
        <dbReference type="Proteomes" id="UP001165289"/>
    </source>
</evidence>
<dbReference type="GO" id="GO:0016787">
    <property type="term" value="F:hydrolase activity"/>
    <property type="evidence" value="ECO:0007669"/>
    <property type="project" value="InterPro"/>
</dbReference>
<keyword evidence="1 3" id="KW-0812">Transmembrane</keyword>
<keyword evidence="4" id="KW-1185">Reference proteome</keyword>
<dbReference type="InterPro" id="IPR004843">
    <property type="entry name" value="Calcineurin-like_PHP"/>
</dbReference>
<name>A0AAV7K0U6_9METZ</name>
<feature type="transmembrane region" description="Helical" evidence="1">
    <location>
        <begin position="38"/>
        <end position="60"/>
    </location>
</feature>
<feature type="transmembrane region" description="Helical" evidence="1">
    <location>
        <begin position="104"/>
        <end position="125"/>
    </location>
</feature>
<organism evidence="3 4">
    <name type="scientific">Oopsacas minuta</name>
    <dbReference type="NCBI Taxonomy" id="111878"/>
    <lineage>
        <taxon>Eukaryota</taxon>
        <taxon>Metazoa</taxon>
        <taxon>Porifera</taxon>
        <taxon>Hexactinellida</taxon>
        <taxon>Hexasterophora</taxon>
        <taxon>Lyssacinosida</taxon>
        <taxon>Leucopsacidae</taxon>
        <taxon>Oopsacas</taxon>
    </lineage>
</organism>
<evidence type="ECO:0000313" key="3">
    <source>
        <dbReference type="EMBL" id="KAI6654235.1"/>
    </source>
</evidence>
<dbReference type="EMBL" id="JAKMXF010000222">
    <property type="protein sequence ID" value="KAI6654235.1"/>
    <property type="molecule type" value="Genomic_DNA"/>
</dbReference>
<protein>
    <submittedName>
        <fullName evidence="3">Transmembrane protein with metallophosphoesterase domain</fullName>
    </submittedName>
</protein>
<keyword evidence="1" id="KW-0472">Membrane</keyword>
<dbReference type="PANTHER" id="PTHR31302:SF0">
    <property type="entry name" value="TRANSMEMBRANE PROTEIN WITH METALLOPHOSPHOESTERASE DOMAIN"/>
    <property type="match status" value="1"/>
</dbReference>
<dbReference type="InterPro" id="IPR051158">
    <property type="entry name" value="Metallophosphoesterase_sf"/>
</dbReference>
<reference evidence="3 4" key="1">
    <citation type="journal article" date="2023" name="BMC Biol.">
        <title>The compact genome of the sponge Oopsacas minuta (Hexactinellida) is lacking key metazoan core genes.</title>
        <authorList>
            <person name="Santini S."/>
            <person name="Schenkelaars Q."/>
            <person name="Jourda C."/>
            <person name="Duchesne M."/>
            <person name="Belahbib H."/>
            <person name="Rocher C."/>
            <person name="Selva M."/>
            <person name="Riesgo A."/>
            <person name="Vervoort M."/>
            <person name="Leys S.P."/>
            <person name="Kodjabachian L."/>
            <person name="Le Bivic A."/>
            <person name="Borchiellini C."/>
            <person name="Claverie J.M."/>
            <person name="Renard E."/>
        </authorList>
    </citation>
    <scope>NUCLEOTIDE SEQUENCE [LARGE SCALE GENOMIC DNA]</scope>
    <source>
        <strain evidence="3">SPO-2</strain>
    </source>
</reference>
<feature type="domain" description="Calcineurin-like phosphoesterase" evidence="2">
    <location>
        <begin position="177"/>
        <end position="344"/>
    </location>
</feature>
<dbReference type="Pfam" id="PF00149">
    <property type="entry name" value="Metallophos"/>
    <property type="match status" value="1"/>
</dbReference>
<evidence type="ECO:0000256" key="1">
    <source>
        <dbReference type="SAM" id="Phobius"/>
    </source>
</evidence>
<keyword evidence="1" id="KW-1133">Transmembrane helix</keyword>
<proteinExistence type="predicted"/>